<dbReference type="InterPro" id="IPR016032">
    <property type="entry name" value="Sig_transdc_resp-reg_C-effctor"/>
</dbReference>
<dbReference type="SMART" id="SM00421">
    <property type="entry name" value="HTH_LUXR"/>
    <property type="match status" value="1"/>
</dbReference>
<dbReference type="GO" id="GO:0003677">
    <property type="term" value="F:DNA binding"/>
    <property type="evidence" value="ECO:0007669"/>
    <property type="project" value="UniProtKB-KW"/>
</dbReference>
<protein>
    <submittedName>
        <fullName evidence="2">DNA-binding CsgD family transcriptional regulator</fullName>
    </submittedName>
</protein>
<reference evidence="2 3" key="1">
    <citation type="submission" date="2021-03" db="EMBL/GenBank/DDBJ databases">
        <title>Sequencing the genomes of 1000 actinobacteria strains.</title>
        <authorList>
            <person name="Klenk H.-P."/>
        </authorList>
    </citation>
    <scope>NUCLEOTIDE SEQUENCE [LARGE SCALE GENOMIC DNA]</scope>
    <source>
        <strain evidence="2 3">DSM 15454</strain>
    </source>
</reference>
<evidence type="ECO:0000313" key="2">
    <source>
        <dbReference type="EMBL" id="MBP2374936.1"/>
    </source>
</evidence>
<gene>
    <name evidence="2" type="ORF">JOF46_002848</name>
</gene>
<name>A0ABS4WFY0_9MICC</name>
<dbReference type="InterPro" id="IPR000792">
    <property type="entry name" value="Tscrpt_reg_LuxR_C"/>
</dbReference>
<feature type="domain" description="HTH luxR-type" evidence="1">
    <location>
        <begin position="292"/>
        <end position="356"/>
    </location>
</feature>
<dbReference type="PROSITE" id="PS50043">
    <property type="entry name" value="HTH_LUXR_2"/>
    <property type="match status" value="1"/>
</dbReference>
<accession>A0ABS4WFY0</accession>
<sequence>MGSRWAAERLIQRVTALDEARLESHAYRRAVLEELSVAIGHEAWVWPLADPITTVGLSPMAQVPGTAELPLLITLKYATALNRWTTLPTAPARAVSLAAATDGELSRSESWAGVLCRHSITDVLSIVFADRWGTWGWLDLWRGHGAGVFTAAEVEQLSSLAPAITTGLRHCSARQFQAGNNAAAPPHPQAVLVLAENLGVISQTNSAGLWLELLQPGPRPHQGIPAEVLNVAAQLLAQECGVDAHPAGSLVHVGSGVWARLSATRMNTPADKAPAPIAVTIQDALPAERMAVFGRCFALSPRESQLLELAASGLDTAALARALGIGRYTVQDDFKSLFGKCGVQSRGALVAMAAGH</sequence>
<keyword evidence="2" id="KW-0238">DNA-binding</keyword>
<organism evidence="2 3">
    <name type="scientific">Paeniglutamicibacter psychrophenolicus</name>
    <dbReference type="NCBI Taxonomy" id="257454"/>
    <lineage>
        <taxon>Bacteria</taxon>
        <taxon>Bacillati</taxon>
        <taxon>Actinomycetota</taxon>
        <taxon>Actinomycetes</taxon>
        <taxon>Micrococcales</taxon>
        <taxon>Micrococcaceae</taxon>
        <taxon>Paeniglutamicibacter</taxon>
    </lineage>
</organism>
<proteinExistence type="predicted"/>
<dbReference type="RefSeq" id="WP_209908116.1">
    <property type="nucleotide sequence ID" value="NZ_BAAAMI010000008.1"/>
</dbReference>
<evidence type="ECO:0000313" key="3">
    <source>
        <dbReference type="Proteomes" id="UP000766570"/>
    </source>
</evidence>
<evidence type="ECO:0000259" key="1">
    <source>
        <dbReference type="PROSITE" id="PS50043"/>
    </source>
</evidence>
<dbReference type="SUPFAM" id="SSF46894">
    <property type="entry name" value="C-terminal effector domain of the bipartite response regulators"/>
    <property type="match status" value="1"/>
</dbReference>
<dbReference type="Gene3D" id="1.10.10.10">
    <property type="entry name" value="Winged helix-like DNA-binding domain superfamily/Winged helix DNA-binding domain"/>
    <property type="match status" value="1"/>
</dbReference>
<dbReference type="Pfam" id="PF00196">
    <property type="entry name" value="GerE"/>
    <property type="match status" value="1"/>
</dbReference>
<dbReference type="CDD" id="cd06170">
    <property type="entry name" value="LuxR_C_like"/>
    <property type="match status" value="1"/>
</dbReference>
<dbReference type="InterPro" id="IPR036388">
    <property type="entry name" value="WH-like_DNA-bd_sf"/>
</dbReference>
<keyword evidence="3" id="KW-1185">Reference proteome</keyword>
<dbReference type="Proteomes" id="UP000766570">
    <property type="component" value="Unassembled WGS sequence"/>
</dbReference>
<comment type="caution">
    <text evidence="2">The sequence shown here is derived from an EMBL/GenBank/DDBJ whole genome shotgun (WGS) entry which is preliminary data.</text>
</comment>
<dbReference type="EMBL" id="JAGIOE010000001">
    <property type="protein sequence ID" value="MBP2374936.1"/>
    <property type="molecule type" value="Genomic_DNA"/>
</dbReference>